<dbReference type="AlphaFoldDB" id="A0A7C1VXS2"/>
<accession>A0A7C1VXS2</accession>
<keyword evidence="2" id="KW-1133">Transmembrane helix</keyword>
<sequence>MKLITQFRYLLKNKEKRYLIIVISWVFLGVIIFHIKWVLPLQTEINILREKINSKKALIQKYNEQISYYKPKLSSLKKELRELKIEREKWFSAQEPYKLAASIEQKLKPLAEEGELEINNYQVLGEKEREGFKEIRIRFDLKTHIRGITELLEKIEALKGIYISEFSITKLRYGIKKYDLRVRLVCAKLVYG</sequence>
<protein>
    <submittedName>
        <fullName evidence="3">Uncharacterized protein</fullName>
    </submittedName>
</protein>
<organism evidence="3">
    <name type="scientific">Desulfofervidus auxilii</name>
    <dbReference type="NCBI Taxonomy" id="1621989"/>
    <lineage>
        <taxon>Bacteria</taxon>
        <taxon>Pseudomonadati</taxon>
        <taxon>Thermodesulfobacteriota</taxon>
        <taxon>Candidatus Desulfofervidia</taxon>
        <taxon>Candidatus Desulfofervidales</taxon>
        <taxon>Candidatus Desulfofervidaceae</taxon>
        <taxon>Candidatus Desulfofervidus</taxon>
    </lineage>
</organism>
<keyword evidence="1" id="KW-0175">Coiled coil</keyword>
<feature type="coiled-coil region" evidence="1">
    <location>
        <begin position="45"/>
        <end position="93"/>
    </location>
</feature>
<name>A0A7C1VXS2_DESA2</name>
<proteinExistence type="predicted"/>
<feature type="transmembrane region" description="Helical" evidence="2">
    <location>
        <begin position="18"/>
        <end position="39"/>
    </location>
</feature>
<keyword evidence="2" id="KW-0472">Membrane</keyword>
<comment type="caution">
    <text evidence="3">The sequence shown here is derived from an EMBL/GenBank/DDBJ whole genome shotgun (WGS) entry which is preliminary data.</text>
</comment>
<gene>
    <name evidence="3" type="ORF">ENI35_05045</name>
</gene>
<keyword evidence="2" id="KW-0812">Transmembrane</keyword>
<evidence type="ECO:0000313" key="3">
    <source>
        <dbReference type="EMBL" id="HEC68159.1"/>
    </source>
</evidence>
<dbReference type="EMBL" id="DRIH01000176">
    <property type="protein sequence ID" value="HEC68159.1"/>
    <property type="molecule type" value="Genomic_DNA"/>
</dbReference>
<evidence type="ECO:0000256" key="1">
    <source>
        <dbReference type="SAM" id="Coils"/>
    </source>
</evidence>
<dbReference type="Proteomes" id="UP000885738">
    <property type="component" value="Unassembled WGS sequence"/>
</dbReference>
<reference evidence="3" key="1">
    <citation type="journal article" date="2020" name="mSystems">
        <title>Genome- and Community-Level Interaction Insights into Carbon Utilization and Element Cycling Functions of Hydrothermarchaeota in Hydrothermal Sediment.</title>
        <authorList>
            <person name="Zhou Z."/>
            <person name="Liu Y."/>
            <person name="Xu W."/>
            <person name="Pan J."/>
            <person name="Luo Z.H."/>
            <person name="Li M."/>
        </authorList>
    </citation>
    <scope>NUCLEOTIDE SEQUENCE [LARGE SCALE GENOMIC DNA]</scope>
    <source>
        <strain evidence="3">HyVt-389</strain>
    </source>
</reference>
<evidence type="ECO:0000256" key="2">
    <source>
        <dbReference type="SAM" id="Phobius"/>
    </source>
</evidence>